<feature type="region of interest" description="Disordered" evidence="2">
    <location>
        <begin position="342"/>
        <end position="363"/>
    </location>
</feature>
<evidence type="ECO:0000256" key="1">
    <source>
        <dbReference type="SAM" id="Coils"/>
    </source>
</evidence>
<dbReference type="AlphaFoldDB" id="L1ITM8"/>
<dbReference type="KEGG" id="gtt:GUITHDRAFT_114620"/>
<reference evidence="4 6" key="1">
    <citation type="journal article" date="2012" name="Nature">
        <title>Algal genomes reveal evolutionary mosaicism and the fate of nucleomorphs.</title>
        <authorList>
            <consortium name="DOE Joint Genome Institute"/>
            <person name="Curtis B.A."/>
            <person name="Tanifuji G."/>
            <person name="Burki F."/>
            <person name="Gruber A."/>
            <person name="Irimia M."/>
            <person name="Maruyama S."/>
            <person name="Arias M.C."/>
            <person name="Ball S.G."/>
            <person name="Gile G.H."/>
            <person name="Hirakawa Y."/>
            <person name="Hopkins J.F."/>
            <person name="Kuo A."/>
            <person name="Rensing S.A."/>
            <person name="Schmutz J."/>
            <person name="Symeonidi A."/>
            <person name="Elias M."/>
            <person name="Eveleigh R.J."/>
            <person name="Herman E.K."/>
            <person name="Klute M.J."/>
            <person name="Nakayama T."/>
            <person name="Obornik M."/>
            <person name="Reyes-Prieto A."/>
            <person name="Armbrust E.V."/>
            <person name="Aves S.J."/>
            <person name="Beiko R.G."/>
            <person name="Coutinho P."/>
            <person name="Dacks J.B."/>
            <person name="Durnford D.G."/>
            <person name="Fast N.M."/>
            <person name="Green B.R."/>
            <person name="Grisdale C.J."/>
            <person name="Hempel F."/>
            <person name="Henrissat B."/>
            <person name="Hoppner M.P."/>
            <person name="Ishida K."/>
            <person name="Kim E."/>
            <person name="Koreny L."/>
            <person name="Kroth P.G."/>
            <person name="Liu Y."/>
            <person name="Malik S.B."/>
            <person name="Maier U.G."/>
            <person name="McRose D."/>
            <person name="Mock T."/>
            <person name="Neilson J.A."/>
            <person name="Onodera N.T."/>
            <person name="Poole A.M."/>
            <person name="Pritham E.J."/>
            <person name="Richards T.A."/>
            <person name="Rocap G."/>
            <person name="Roy S.W."/>
            <person name="Sarai C."/>
            <person name="Schaack S."/>
            <person name="Shirato S."/>
            <person name="Slamovits C.H."/>
            <person name="Spencer D.F."/>
            <person name="Suzuki S."/>
            <person name="Worden A.Z."/>
            <person name="Zauner S."/>
            <person name="Barry K."/>
            <person name="Bell C."/>
            <person name="Bharti A.K."/>
            <person name="Crow J.A."/>
            <person name="Grimwood J."/>
            <person name="Kramer R."/>
            <person name="Lindquist E."/>
            <person name="Lucas S."/>
            <person name="Salamov A."/>
            <person name="McFadden G.I."/>
            <person name="Lane C.E."/>
            <person name="Keeling P.J."/>
            <person name="Gray M.W."/>
            <person name="Grigoriev I.V."/>
            <person name="Archibald J.M."/>
        </authorList>
    </citation>
    <scope>NUCLEOTIDE SEQUENCE</scope>
    <source>
        <strain evidence="4 6">CCMP2712</strain>
    </source>
</reference>
<evidence type="ECO:0000256" key="2">
    <source>
        <dbReference type="SAM" id="MobiDB-lite"/>
    </source>
</evidence>
<protein>
    <submittedName>
        <fullName evidence="4 5">Uncharacterized protein</fullName>
    </submittedName>
</protein>
<dbReference type="EnsemblProtists" id="EKX39190">
    <property type="protein sequence ID" value="EKX39190"/>
    <property type="gene ID" value="GUITHDRAFT_114620"/>
</dbReference>
<dbReference type="EMBL" id="JH993041">
    <property type="protein sequence ID" value="EKX39190.1"/>
    <property type="molecule type" value="Genomic_DNA"/>
</dbReference>
<keyword evidence="3" id="KW-0732">Signal</keyword>
<reference evidence="6" key="2">
    <citation type="submission" date="2012-11" db="EMBL/GenBank/DDBJ databases">
        <authorList>
            <person name="Kuo A."/>
            <person name="Curtis B.A."/>
            <person name="Tanifuji G."/>
            <person name="Burki F."/>
            <person name="Gruber A."/>
            <person name="Irimia M."/>
            <person name="Maruyama S."/>
            <person name="Arias M.C."/>
            <person name="Ball S.G."/>
            <person name="Gile G.H."/>
            <person name="Hirakawa Y."/>
            <person name="Hopkins J.F."/>
            <person name="Rensing S.A."/>
            <person name="Schmutz J."/>
            <person name="Symeonidi A."/>
            <person name="Elias M."/>
            <person name="Eveleigh R.J."/>
            <person name="Herman E.K."/>
            <person name="Klute M.J."/>
            <person name="Nakayama T."/>
            <person name="Obornik M."/>
            <person name="Reyes-Prieto A."/>
            <person name="Armbrust E.V."/>
            <person name="Aves S.J."/>
            <person name="Beiko R.G."/>
            <person name="Coutinho P."/>
            <person name="Dacks J.B."/>
            <person name="Durnford D.G."/>
            <person name="Fast N.M."/>
            <person name="Green B.R."/>
            <person name="Grisdale C."/>
            <person name="Hempe F."/>
            <person name="Henrissat B."/>
            <person name="Hoppner M.P."/>
            <person name="Ishida K.-I."/>
            <person name="Kim E."/>
            <person name="Koreny L."/>
            <person name="Kroth P.G."/>
            <person name="Liu Y."/>
            <person name="Malik S.-B."/>
            <person name="Maier U.G."/>
            <person name="McRose D."/>
            <person name="Mock T."/>
            <person name="Neilson J.A."/>
            <person name="Onodera N.T."/>
            <person name="Poole A.M."/>
            <person name="Pritham E.J."/>
            <person name="Richards T.A."/>
            <person name="Rocap G."/>
            <person name="Roy S.W."/>
            <person name="Sarai C."/>
            <person name="Schaack S."/>
            <person name="Shirato S."/>
            <person name="Slamovits C.H."/>
            <person name="Spencer D.F."/>
            <person name="Suzuki S."/>
            <person name="Worden A.Z."/>
            <person name="Zauner S."/>
            <person name="Barry K."/>
            <person name="Bell C."/>
            <person name="Bharti A.K."/>
            <person name="Crow J.A."/>
            <person name="Grimwood J."/>
            <person name="Kramer R."/>
            <person name="Lindquist E."/>
            <person name="Lucas S."/>
            <person name="Salamov A."/>
            <person name="McFadden G.I."/>
            <person name="Lane C.E."/>
            <person name="Keeling P.J."/>
            <person name="Gray M.W."/>
            <person name="Grigoriev I.V."/>
            <person name="Archibald J.M."/>
        </authorList>
    </citation>
    <scope>NUCLEOTIDE SEQUENCE</scope>
    <source>
        <strain evidence="6">CCMP2712</strain>
    </source>
</reference>
<dbReference type="HOGENOM" id="CLU_501050_0_0_1"/>
<keyword evidence="6" id="KW-1185">Reference proteome</keyword>
<sequence length="544" mass="61776">MAQTWRLPVACMLGCLAAILIVRCLNKQENGSVLYGSASLQLNFERLERRLAALSSRDKEEWQGIRAVATRESEKGMEIQSTLNEEKRHIRRMLARLSKSVDREAARHLKDDRRLSQTFQRSISKAIARTSLALKLVDTRLSKYAETTKSSLSDQLAAVLAIRKKLRMRLKELTRNLMERELQNIDAAKNKDEGDEAKEAQAFDKIIHDAKEQSEQIVGSHSKIRNKIHQVKRELDMKEDQILGGIDSLNASLIDVKRNDDKKFLSLQQEFRESKMKLMNMRNRIKALEGNYTSTAKHVSSSLDLIRRQLELSTSQLQLQIHDLNSNVSTDTQSVSSLLNELKESRDTEEERLRQQIDEDRDAGAKELKDLSNKVDYVKNQQNEWTSKSMKSMQDAVNENREMKHHEDDIVNELRGKITAVEKSSQEFNATASLQFDSRWKDLQAQFQRTNSSVSAALVKARSQAESLSAKLHEMIQEGSRRTAACAVTSSLQESRAELEDLKNQGDVERGSIEKQLNSTISTAINLLVAYENGVSALESGSFN</sequence>
<proteinExistence type="predicted"/>
<dbReference type="PaxDb" id="55529-EKX39190"/>
<evidence type="ECO:0000313" key="6">
    <source>
        <dbReference type="Proteomes" id="UP000011087"/>
    </source>
</evidence>
<dbReference type="Proteomes" id="UP000011087">
    <property type="component" value="Unassembled WGS sequence"/>
</dbReference>
<name>L1ITM8_GUITC</name>
<organism evidence="4">
    <name type="scientific">Guillardia theta (strain CCMP2712)</name>
    <name type="common">Cryptophyte</name>
    <dbReference type="NCBI Taxonomy" id="905079"/>
    <lineage>
        <taxon>Eukaryota</taxon>
        <taxon>Cryptophyceae</taxon>
        <taxon>Pyrenomonadales</taxon>
        <taxon>Geminigeraceae</taxon>
        <taxon>Guillardia</taxon>
    </lineage>
</organism>
<dbReference type="GeneID" id="17295963"/>
<accession>L1ITM8</accession>
<feature type="chain" id="PRO_5008770406" evidence="3">
    <location>
        <begin position="25"/>
        <end position="544"/>
    </location>
</feature>
<evidence type="ECO:0000313" key="4">
    <source>
        <dbReference type="EMBL" id="EKX39190.1"/>
    </source>
</evidence>
<dbReference type="RefSeq" id="XP_005826170.1">
    <property type="nucleotide sequence ID" value="XM_005826113.1"/>
</dbReference>
<gene>
    <name evidence="4" type="ORF">GUITHDRAFT_114620</name>
</gene>
<keyword evidence="1" id="KW-0175">Coiled coil</keyword>
<dbReference type="OMA" id="MTHAMDA"/>
<reference evidence="5" key="3">
    <citation type="submission" date="2015-06" db="UniProtKB">
        <authorList>
            <consortium name="EnsemblProtists"/>
        </authorList>
    </citation>
    <scope>IDENTIFICATION</scope>
</reference>
<evidence type="ECO:0000313" key="5">
    <source>
        <dbReference type="EnsemblProtists" id="EKX39190"/>
    </source>
</evidence>
<feature type="coiled-coil region" evidence="1">
    <location>
        <begin position="156"/>
        <end position="191"/>
    </location>
</feature>
<feature type="signal peptide" evidence="3">
    <location>
        <begin position="1"/>
        <end position="24"/>
    </location>
</feature>
<evidence type="ECO:0000256" key="3">
    <source>
        <dbReference type="SAM" id="SignalP"/>
    </source>
</evidence>